<feature type="binding site" evidence="12">
    <location>
        <position position="215"/>
    </location>
    <ligand>
        <name>1-deoxy-D-xylulose 5-phosphate</name>
        <dbReference type="ChEBI" id="CHEBI:57792"/>
    </ligand>
</feature>
<feature type="binding site" evidence="12">
    <location>
        <position position="153"/>
    </location>
    <ligand>
        <name>1-deoxy-D-xylulose 5-phosphate</name>
        <dbReference type="ChEBI" id="CHEBI:57792"/>
    </ligand>
</feature>
<dbReference type="Pfam" id="PF13288">
    <property type="entry name" value="DXPR_C"/>
    <property type="match status" value="1"/>
</dbReference>
<evidence type="ECO:0000259" key="14">
    <source>
        <dbReference type="Pfam" id="PF08436"/>
    </source>
</evidence>
<feature type="binding site" evidence="12">
    <location>
        <position position="12"/>
    </location>
    <ligand>
        <name>NADPH</name>
        <dbReference type="ChEBI" id="CHEBI:57783"/>
    </ligand>
</feature>
<dbReference type="AlphaFoldDB" id="A0A494XQ13"/>
<evidence type="ECO:0000256" key="7">
    <source>
        <dbReference type="ARBA" id="ARBA00023002"/>
    </source>
</evidence>
<name>A0A494XQ13_9BURK</name>
<evidence type="ECO:0000256" key="1">
    <source>
        <dbReference type="ARBA" id="ARBA00001941"/>
    </source>
</evidence>
<feature type="binding site" evidence="12">
    <location>
        <position position="39"/>
    </location>
    <ligand>
        <name>NADPH</name>
        <dbReference type="ChEBI" id="CHEBI:57783"/>
    </ligand>
</feature>
<feature type="binding site" evidence="12">
    <location>
        <position position="208"/>
    </location>
    <ligand>
        <name>NADPH</name>
        <dbReference type="ChEBI" id="CHEBI:57783"/>
    </ligand>
</feature>
<dbReference type="SUPFAM" id="SSF69055">
    <property type="entry name" value="1-deoxy-D-xylulose-5-phosphate reductoisomerase, C-terminal domain"/>
    <property type="match status" value="1"/>
</dbReference>
<keyword evidence="16" id="KW-0413">Isomerase</keyword>
<feature type="binding site" evidence="12">
    <location>
        <position position="224"/>
    </location>
    <ligand>
        <name>1-deoxy-D-xylulose 5-phosphate</name>
        <dbReference type="ChEBI" id="CHEBI:57792"/>
    </ligand>
</feature>
<proteinExistence type="inferred from homology"/>
<organism evidence="16 17">
    <name type="scientific">Trinickia fusca</name>
    <dbReference type="NCBI Taxonomy" id="2419777"/>
    <lineage>
        <taxon>Bacteria</taxon>
        <taxon>Pseudomonadati</taxon>
        <taxon>Pseudomonadota</taxon>
        <taxon>Betaproteobacteria</taxon>
        <taxon>Burkholderiales</taxon>
        <taxon>Burkholderiaceae</taxon>
        <taxon>Trinickia</taxon>
    </lineage>
</organism>
<feature type="binding site" evidence="12">
    <location>
        <position position="153"/>
    </location>
    <ligand>
        <name>Mn(2+)</name>
        <dbReference type="ChEBI" id="CHEBI:29035"/>
    </ligand>
</feature>
<feature type="domain" description="DXP reductoisomerase C-terminal" evidence="15">
    <location>
        <begin position="264"/>
        <end position="380"/>
    </location>
</feature>
<comment type="pathway">
    <text evidence="2 12">Isoprenoid biosynthesis; isopentenyl diphosphate biosynthesis via DXP pathway; isopentenyl diphosphate from 1-deoxy-D-xylulose 5-phosphate: step 1/6.</text>
</comment>
<feature type="binding site" evidence="12">
    <location>
        <position position="220"/>
    </location>
    <ligand>
        <name>1-deoxy-D-xylulose 5-phosphate</name>
        <dbReference type="ChEBI" id="CHEBI:57792"/>
    </ligand>
</feature>
<evidence type="ECO:0000313" key="17">
    <source>
        <dbReference type="Proteomes" id="UP000280434"/>
    </source>
</evidence>
<dbReference type="FunFam" id="3.40.50.720:FF:000045">
    <property type="entry name" value="1-deoxy-D-xylulose 5-phosphate reductoisomerase"/>
    <property type="match status" value="1"/>
</dbReference>
<evidence type="ECO:0000256" key="4">
    <source>
        <dbReference type="ARBA" id="ARBA00012366"/>
    </source>
</evidence>
<protein>
    <recommendedName>
        <fullName evidence="11 12">1-deoxy-D-xylulose 5-phosphate reductoisomerase</fullName>
        <shortName evidence="12">DXP reductoisomerase</shortName>
        <ecNumber evidence="4 12">1.1.1.267</ecNumber>
    </recommendedName>
    <alternativeName>
        <fullName evidence="12">1-deoxyxylulose-5-phosphate reductoisomerase</fullName>
    </alternativeName>
    <alternativeName>
        <fullName evidence="12">2-C-methyl-D-erythritol 4-phosphate synthase</fullName>
    </alternativeName>
</protein>
<dbReference type="SUPFAM" id="SSF51735">
    <property type="entry name" value="NAD(P)-binding Rossmann-fold domains"/>
    <property type="match status" value="1"/>
</dbReference>
<dbReference type="NCBIfam" id="TIGR00243">
    <property type="entry name" value="Dxr"/>
    <property type="match status" value="1"/>
</dbReference>
<evidence type="ECO:0000256" key="8">
    <source>
        <dbReference type="ARBA" id="ARBA00023211"/>
    </source>
</evidence>
<feature type="binding site" evidence="12">
    <location>
        <position position="13"/>
    </location>
    <ligand>
        <name>NADPH</name>
        <dbReference type="ChEBI" id="CHEBI:57783"/>
    </ligand>
</feature>
<comment type="cofactor">
    <cofactor evidence="12">
        <name>Mg(2+)</name>
        <dbReference type="ChEBI" id="CHEBI:18420"/>
    </cofactor>
    <cofactor evidence="12">
        <name>Mn(2+)</name>
        <dbReference type="ChEBI" id="CHEBI:29035"/>
    </cofactor>
</comment>
<dbReference type="NCBIfam" id="NF009114">
    <property type="entry name" value="PRK12464.1"/>
    <property type="match status" value="1"/>
</dbReference>
<dbReference type="InterPro" id="IPR013512">
    <property type="entry name" value="DXP_reductoisomerase_N"/>
</dbReference>
<feature type="binding site" evidence="12">
    <location>
        <position position="224"/>
    </location>
    <ligand>
        <name>Mn(2+)</name>
        <dbReference type="ChEBI" id="CHEBI:29035"/>
    </ligand>
</feature>
<dbReference type="OrthoDB" id="9806546at2"/>
<keyword evidence="6 12" id="KW-0521">NADP</keyword>
<feature type="binding site" evidence="12">
    <location>
        <position position="125"/>
    </location>
    <ligand>
        <name>NADPH</name>
        <dbReference type="ChEBI" id="CHEBI:57783"/>
    </ligand>
</feature>
<feature type="binding site" evidence="12">
    <location>
        <position position="11"/>
    </location>
    <ligand>
        <name>NADPH</name>
        <dbReference type="ChEBI" id="CHEBI:57783"/>
    </ligand>
</feature>
<keyword evidence="5 12" id="KW-0479">Metal-binding</keyword>
<evidence type="ECO:0000256" key="9">
    <source>
        <dbReference type="ARBA" id="ARBA00023229"/>
    </source>
</evidence>
<evidence type="ECO:0000256" key="6">
    <source>
        <dbReference type="ARBA" id="ARBA00022857"/>
    </source>
</evidence>
<comment type="catalytic activity">
    <reaction evidence="10">
        <text>2-C-methyl-D-erythritol 4-phosphate + NADP(+) = 1-deoxy-D-xylulose 5-phosphate + NADPH + H(+)</text>
        <dbReference type="Rhea" id="RHEA:13717"/>
        <dbReference type="ChEBI" id="CHEBI:15378"/>
        <dbReference type="ChEBI" id="CHEBI:57783"/>
        <dbReference type="ChEBI" id="CHEBI:57792"/>
        <dbReference type="ChEBI" id="CHEBI:58262"/>
        <dbReference type="ChEBI" id="CHEBI:58349"/>
        <dbReference type="EC" id="1.1.1.267"/>
    </reaction>
    <physiologicalReaction direction="right-to-left" evidence="10">
        <dbReference type="Rhea" id="RHEA:13719"/>
    </physiologicalReaction>
</comment>
<keyword evidence="12" id="KW-0460">Magnesium</keyword>
<dbReference type="InterPro" id="IPR003821">
    <property type="entry name" value="DXP_reductoisomerase"/>
</dbReference>
<feature type="binding site" evidence="12">
    <location>
        <position position="14"/>
    </location>
    <ligand>
        <name>NADPH</name>
        <dbReference type="ChEBI" id="CHEBI:57783"/>
    </ligand>
</feature>
<evidence type="ECO:0000256" key="5">
    <source>
        <dbReference type="ARBA" id="ARBA00022723"/>
    </source>
</evidence>
<feature type="binding site" evidence="12">
    <location>
        <position position="202"/>
    </location>
    <ligand>
        <name>1-deoxy-D-xylulose 5-phosphate</name>
        <dbReference type="ChEBI" id="CHEBI:57792"/>
    </ligand>
</feature>
<dbReference type="GO" id="GO:0030604">
    <property type="term" value="F:1-deoxy-D-xylulose-5-phosphate reductoisomerase activity"/>
    <property type="evidence" value="ECO:0007669"/>
    <property type="project" value="UniProtKB-UniRule"/>
</dbReference>
<feature type="binding site" evidence="12">
    <location>
        <position position="152"/>
    </location>
    <ligand>
        <name>1-deoxy-D-xylulose 5-phosphate</name>
        <dbReference type="ChEBI" id="CHEBI:57792"/>
    </ligand>
</feature>
<dbReference type="Pfam" id="PF08436">
    <property type="entry name" value="DXP_redisom_C"/>
    <property type="match status" value="1"/>
</dbReference>
<dbReference type="GO" id="GO:0070402">
    <property type="term" value="F:NADPH binding"/>
    <property type="evidence" value="ECO:0007669"/>
    <property type="project" value="InterPro"/>
</dbReference>
<dbReference type="GO" id="GO:0016853">
    <property type="term" value="F:isomerase activity"/>
    <property type="evidence" value="ECO:0007669"/>
    <property type="project" value="UniProtKB-KW"/>
</dbReference>
<keyword evidence="17" id="KW-1185">Reference proteome</keyword>
<feature type="binding site" evidence="12">
    <location>
        <position position="221"/>
    </location>
    <ligand>
        <name>1-deoxy-D-xylulose 5-phosphate</name>
        <dbReference type="ChEBI" id="CHEBI:57792"/>
    </ligand>
</feature>
<dbReference type="NCBIfam" id="NF003938">
    <property type="entry name" value="PRK05447.1-1"/>
    <property type="match status" value="1"/>
</dbReference>
<dbReference type="Proteomes" id="UP000280434">
    <property type="component" value="Unassembled WGS sequence"/>
</dbReference>
<dbReference type="SUPFAM" id="SSF55347">
    <property type="entry name" value="Glyceraldehyde-3-phosphate dehydrogenase-like, C-terminal domain"/>
    <property type="match status" value="1"/>
</dbReference>
<dbReference type="EC" id="1.1.1.267" evidence="4 12"/>
<dbReference type="InterPro" id="IPR036291">
    <property type="entry name" value="NAD(P)-bd_dom_sf"/>
</dbReference>
<comment type="caution">
    <text evidence="12">Lacks conserved residue(s) required for the propagation of feature annotation.</text>
</comment>
<dbReference type="FunFam" id="1.10.1740.10:FF:000004">
    <property type="entry name" value="1-deoxy-D-xylulose 5-phosphate reductoisomerase"/>
    <property type="match status" value="1"/>
</dbReference>
<evidence type="ECO:0000256" key="10">
    <source>
        <dbReference type="ARBA" id="ARBA00048543"/>
    </source>
</evidence>
<dbReference type="Gene3D" id="1.10.1740.10">
    <property type="match status" value="1"/>
</dbReference>
<dbReference type="HAMAP" id="MF_00183">
    <property type="entry name" value="DXP_reductoisom"/>
    <property type="match status" value="1"/>
</dbReference>
<dbReference type="InterPro" id="IPR026877">
    <property type="entry name" value="DXPR_C"/>
</dbReference>
<dbReference type="Gene3D" id="3.40.50.720">
    <property type="entry name" value="NAD(P)-binding Rossmann-like Domain"/>
    <property type="match status" value="1"/>
</dbReference>
<evidence type="ECO:0000256" key="3">
    <source>
        <dbReference type="ARBA" id="ARBA00006825"/>
    </source>
</evidence>
<dbReference type="UniPathway" id="UPA00056">
    <property type="reaction ID" value="UER00092"/>
</dbReference>
<dbReference type="RefSeq" id="WP_121275819.1">
    <property type="nucleotide sequence ID" value="NZ_RBZV01000001.1"/>
</dbReference>
<feature type="binding site" evidence="12">
    <location>
        <position position="151"/>
    </location>
    <ligand>
        <name>Mn(2+)</name>
        <dbReference type="ChEBI" id="CHEBI:29035"/>
    </ligand>
</feature>
<dbReference type="PANTHER" id="PTHR30525">
    <property type="entry name" value="1-DEOXY-D-XYLULOSE 5-PHOSPHATE REDUCTOISOMERASE"/>
    <property type="match status" value="1"/>
</dbReference>
<sequence>MKKHLTLLGSTGSIGESTLDVVARHPDRFAVYALTAHRNGEKLVAQCLRFQPEVAVVGDADTAARVETQLRAAGCATQVAYGPQALVEVAKSAQCDTVVAAIVGAAGLAPTLAAAMAGKRILLANKEALVMSGAIFMDAARDHGATLLPVDSEHNAIFQCLPREEALHGGVTKIILTASGGPFRTREPATLVNVTPDEACKHPNWVMGRKISVDSATMMNKGLEVIEAHWLFSLPGERIEVLIHPQSVIHSLVSYADGSVLAQLGNPDMRTPIAHALAFPDRVESGVAQLDLADIAQLSFEKPDYARFPCLALAMQALAAGGIASAALNAANEVAVDAFLARRIGFMDIAQTVDAVLNALPNRRPSGLDDVLEADAAARRAAHDYIAAHARAPHVANGTGQLDRAVQ</sequence>
<dbReference type="PANTHER" id="PTHR30525:SF0">
    <property type="entry name" value="1-DEOXY-D-XYLULOSE 5-PHOSPHATE REDUCTOISOMERASE, CHLOROPLASTIC"/>
    <property type="match status" value="1"/>
</dbReference>
<feature type="domain" description="1-deoxy-D-xylulose 5-phosphate reductoisomerase C-terminal" evidence="14">
    <location>
        <begin position="147"/>
        <end position="232"/>
    </location>
</feature>
<reference evidence="16 17" key="1">
    <citation type="submission" date="2018-10" db="EMBL/GenBank/DDBJ databases">
        <title>Paraburkholderia sp. 7MK8-2, isolated from soil.</title>
        <authorList>
            <person name="Gao Z.-H."/>
            <person name="Qiu L.-H."/>
        </authorList>
    </citation>
    <scope>NUCLEOTIDE SEQUENCE [LARGE SCALE GENOMIC DNA]</scope>
    <source>
        <strain evidence="16 17">7MK8-2</strain>
    </source>
</reference>
<feature type="binding site" evidence="12">
    <location>
        <position position="127"/>
    </location>
    <ligand>
        <name>NADPH</name>
        <dbReference type="ChEBI" id="CHEBI:57783"/>
    </ligand>
</feature>
<comment type="similarity">
    <text evidence="3 12">Belongs to the DXR family.</text>
</comment>
<keyword evidence="8 12" id="KW-0464">Manganese</keyword>
<dbReference type="InterPro" id="IPR013644">
    <property type="entry name" value="DXP_reductoisomerase_C"/>
</dbReference>
<dbReference type="GO" id="GO:0030145">
    <property type="term" value="F:manganese ion binding"/>
    <property type="evidence" value="ECO:0007669"/>
    <property type="project" value="TreeGrafter"/>
</dbReference>
<comment type="cofactor">
    <cofactor evidence="1">
        <name>Co(2+)</name>
        <dbReference type="ChEBI" id="CHEBI:48828"/>
    </cofactor>
</comment>
<dbReference type="InterPro" id="IPR036169">
    <property type="entry name" value="DXPR_C_sf"/>
</dbReference>
<feature type="binding site" evidence="12">
    <location>
        <position position="179"/>
    </location>
    <ligand>
        <name>1-deoxy-D-xylulose 5-phosphate</name>
        <dbReference type="ChEBI" id="CHEBI:57792"/>
    </ligand>
</feature>
<dbReference type="EMBL" id="RBZV01000001">
    <property type="protein sequence ID" value="RKP52708.1"/>
    <property type="molecule type" value="Genomic_DNA"/>
</dbReference>
<dbReference type="PIRSF" id="PIRSF006205">
    <property type="entry name" value="Dxp_reductismrs"/>
    <property type="match status" value="1"/>
</dbReference>
<dbReference type="GO" id="GO:0051484">
    <property type="term" value="P:isopentenyl diphosphate biosynthetic process, methylerythritol 4-phosphate pathway involved in terpenoid biosynthetic process"/>
    <property type="evidence" value="ECO:0007669"/>
    <property type="project" value="TreeGrafter"/>
</dbReference>
<comment type="caution">
    <text evidence="16">The sequence shown here is derived from an EMBL/GenBank/DDBJ whole genome shotgun (WGS) entry which is preliminary data.</text>
</comment>
<evidence type="ECO:0000313" key="16">
    <source>
        <dbReference type="EMBL" id="RKP52708.1"/>
    </source>
</evidence>
<feature type="binding site" evidence="12">
    <location>
        <position position="38"/>
    </location>
    <ligand>
        <name>NADPH</name>
        <dbReference type="ChEBI" id="CHEBI:57783"/>
    </ligand>
</feature>
<gene>
    <name evidence="12" type="primary">dxr</name>
    <name evidence="16" type="ORF">D7S89_04220</name>
</gene>
<keyword evidence="7 12" id="KW-0560">Oxidoreductase</keyword>
<comment type="function">
    <text evidence="12">Catalyzes the NADPH-dependent rearrangement and reduction of 1-deoxy-D-xylulose-5-phosphate (DXP) to 2-C-methyl-D-erythritol 4-phosphate (MEP).</text>
</comment>
<evidence type="ECO:0000256" key="11">
    <source>
        <dbReference type="ARBA" id="ARBA00071224"/>
    </source>
</evidence>
<evidence type="ECO:0000256" key="12">
    <source>
        <dbReference type="HAMAP-Rule" id="MF_00183"/>
    </source>
</evidence>
<evidence type="ECO:0000259" key="13">
    <source>
        <dbReference type="Pfam" id="PF02670"/>
    </source>
</evidence>
<feature type="binding site" evidence="12">
    <location>
        <position position="126"/>
    </location>
    <ligand>
        <name>1-deoxy-D-xylulose 5-phosphate</name>
        <dbReference type="ChEBI" id="CHEBI:57792"/>
    </ligand>
</feature>
<dbReference type="Pfam" id="PF02670">
    <property type="entry name" value="DXP_reductoisom"/>
    <property type="match status" value="1"/>
</dbReference>
<accession>A0A494XQ13</accession>
<feature type="domain" description="1-deoxy-D-xylulose 5-phosphate reductoisomerase N-terminal" evidence="13">
    <location>
        <begin position="5"/>
        <end position="133"/>
    </location>
</feature>
<evidence type="ECO:0000256" key="2">
    <source>
        <dbReference type="ARBA" id="ARBA00005094"/>
    </source>
</evidence>
<keyword evidence="9 12" id="KW-0414">Isoprene biosynthesis</keyword>
<evidence type="ECO:0000259" key="15">
    <source>
        <dbReference type="Pfam" id="PF13288"/>
    </source>
</evidence>